<dbReference type="CDD" id="cd10463">
    <property type="entry name" value="PUB_WLM"/>
    <property type="match status" value="1"/>
</dbReference>
<comment type="caution">
    <text evidence="3">The sequence shown here is derived from an EMBL/GenBank/DDBJ whole genome shotgun (WGS) entry which is preliminary data.</text>
</comment>
<feature type="domain" description="WLM" evidence="2">
    <location>
        <begin position="141"/>
        <end position="334"/>
    </location>
</feature>
<dbReference type="InterPro" id="IPR036339">
    <property type="entry name" value="PUB-like_dom_sf"/>
</dbReference>
<dbReference type="AlphaFoldDB" id="A0ABD1MX16"/>
<dbReference type="InterPro" id="IPR018997">
    <property type="entry name" value="PUB_domain"/>
</dbReference>
<dbReference type="Pfam" id="PF08325">
    <property type="entry name" value="WLM"/>
    <property type="match status" value="1"/>
</dbReference>
<dbReference type="PROSITE" id="PS51397">
    <property type="entry name" value="WLM"/>
    <property type="match status" value="1"/>
</dbReference>
<dbReference type="Gene3D" id="3.10.20.90">
    <property type="entry name" value="Phosphatidylinositol 3-kinase Catalytic Subunit, Chain A, domain 1"/>
    <property type="match status" value="1"/>
</dbReference>
<dbReference type="Pfam" id="PF09409">
    <property type="entry name" value="PUB"/>
    <property type="match status" value="1"/>
</dbReference>
<gene>
    <name evidence="3" type="ORF">Fmac_008316</name>
</gene>
<dbReference type="EMBL" id="JBGMDY010000003">
    <property type="protein sequence ID" value="KAL2340376.1"/>
    <property type="molecule type" value="Genomic_DNA"/>
</dbReference>
<dbReference type="Gene3D" id="1.20.58.2190">
    <property type="match status" value="1"/>
</dbReference>
<evidence type="ECO:0000313" key="3">
    <source>
        <dbReference type="EMBL" id="KAL2340376.1"/>
    </source>
</evidence>
<dbReference type="InterPro" id="IPR029071">
    <property type="entry name" value="Ubiquitin-like_domsf"/>
</dbReference>
<name>A0ABD1MX16_9FABA</name>
<accession>A0ABD1MX16</accession>
<feature type="region of interest" description="Disordered" evidence="1">
    <location>
        <begin position="338"/>
        <end position="363"/>
    </location>
</feature>
<dbReference type="Proteomes" id="UP001603857">
    <property type="component" value="Unassembled WGS sequence"/>
</dbReference>
<organism evidence="3 4">
    <name type="scientific">Flemingia macrophylla</name>
    <dbReference type="NCBI Taxonomy" id="520843"/>
    <lineage>
        <taxon>Eukaryota</taxon>
        <taxon>Viridiplantae</taxon>
        <taxon>Streptophyta</taxon>
        <taxon>Embryophyta</taxon>
        <taxon>Tracheophyta</taxon>
        <taxon>Spermatophyta</taxon>
        <taxon>Magnoliopsida</taxon>
        <taxon>eudicotyledons</taxon>
        <taxon>Gunneridae</taxon>
        <taxon>Pentapetalae</taxon>
        <taxon>rosids</taxon>
        <taxon>fabids</taxon>
        <taxon>Fabales</taxon>
        <taxon>Fabaceae</taxon>
        <taxon>Papilionoideae</taxon>
        <taxon>50 kb inversion clade</taxon>
        <taxon>NPAAA clade</taxon>
        <taxon>indigoferoid/millettioid clade</taxon>
        <taxon>Phaseoleae</taxon>
        <taxon>Flemingia</taxon>
    </lineage>
</organism>
<dbReference type="PANTHER" id="PTHR47796:SF1">
    <property type="entry name" value="OS08G0500800 PROTEIN"/>
    <property type="match status" value="1"/>
</dbReference>
<evidence type="ECO:0000313" key="4">
    <source>
        <dbReference type="Proteomes" id="UP001603857"/>
    </source>
</evidence>
<sequence>MQPQSSHLNISVTWRGKKFVVEMNIDANVKDLGQELQKLTNIKEDTMRFIVPRISGKPSKLLAPFSTDHALLSLQETSVTEFLPYVSIFTLQARSITMMGVSTNEVDEVLQNAKADLRIIGFEDEEKRLKQRISHGPHLSLKLPQGQYIFCEFRTLQIPGVELNPPPSEALKRMHMLAADPGIVAVMNKHCWRVGIMNEMAPVGYVGVNPKCILGLNKNQGEEISLRLRTDDLKGFRKYESIKKTLLHELAHMKYSEHDANFYALNNQLNQEASSLDWTRSASRTLSGLRNTAIYEDDFIADSNIIPHKLGGNRTDQLITARESSVAAAYHRLANVSANNSGGSEVNQELDADYSSSNTSEKSNGRIFASKEMEDIDMAIIVEKGLELDGEPDPDDHIMNGMKHEPDPDDSYHVQDLHSETSTGNMAATYCIDPHPDDSEKSTKSIAPVLAPDPNDVVPTAKLPTLQTDEPDPDDQEFQRINDSTTAVCNRLWKALEMLKSDVSAMEIISIVQTLLKIIRNVIDHPEVEKYKRLRKANPVIERNIVNNKAAMEILLLIGFREDVMFDNFGKEDAYLVLKRNDPGLLWLAKSTLEQAQG</sequence>
<proteinExistence type="predicted"/>
<dbReference type="SUPFAM" id="SSF143503">
    <property type="entry name" value="PUG domain-like"/>
    <property type="match status" value="1"/>
</dbReference>
<dbReference type="SMART" id="SM00580">
    <property type="entry name" value="PUG"/>
    <property type="match status" value="1"/>
</dbReference>
<evidence type="ECO:0000259" key="2">
    <source>
        <dbReference type="PROSITE" id="PS51397"/>
    </source>
</evidence>
<reference evidence="3 4" key="1">
    <citation type="submission" date="2024-08" db="EMBL/GenBank/DDBJ databases">
        <title>Insights into the chromosomal genome structure of Flemingia macrophylla.</title>
        <authorList>
            <person name="Ding Y."/>
            <person name="Zhao Y."/>
            <person name="Bi W."/>
            <person name="Wu M."/>
            <person name="Zhao G."/>
            <person name="Gong Y."/>
            <person name="Li W."/>
            <person name="Zhang P."/>
        </authorList>
    </citation>
    <scope>NUCLEOTIDE SEQUENCE [LARGE SCALE GENOMIC DNA]</scope>
    <source>
        <strain evidence="3">DYQJB</strain>
        <tissue evidence="3">Leaf</tissue>
    </source>
</reference>
<dbReference type="InterPro" id="IPR013536">
    <property type="entry name" value="WLM_dom"/>
</dbReference>
<feature type="region of interest" description="Disordered" evidence="1">
    <location>
        <begin position="436"/>
        <end position="458"/>
    </location>
</feature>
<dbReference type="SUPFAM" id="SSF54236">
    <property type="entry name" value="Ubiquitin-like"/>
    <property type="match status" value="1"/>
</dbReference>
<keyword evidence="4" id="KW-1185">Reference proteome</keyword>
<dbReference type="PANTHER" id="PTHR47796">
    <property type="entry name" value="ZINC METALLOPROTEINASE-LIKE PROTEIN"/>
    <property type="match status" value="1"/>
</dbReference>
<protein>
    <recommendedName>
        <fullName evidence="2">WLM domain-containing protein</fullName>
    </recommendedName>
</protein>
<evidence type="ECO:0000256" key="1">
    <source>
        <dbReference type="SAM" id="MobiDB-lite"/>
    </source>
</evidence>
<feature type="compositionally biased region" description="Polar residues" evidence="1">
    <location>
        <begin position="338"/>
        <end position="347"/>
    </location>
</feature>